<sequence length="43" mass="5073">MVRRFEHRWKDHVTECKAAADLAKLAEDSAEIYLAQVDQVWIE</sequence>
<accession>A0A080ZAS6</accession>
<dbReference type="Proteomes" id="UP000028582">
    <property type="component" value="Unassembled WGS sequence"/>
</dbReference>
<evidence type="ECO:0000313" key="1">
    <source>
        <dbReference type="EMBL" id="ETO63737.1"/>
    </source>
</evidence>
<reference evidence="1 2" key="1">
    <citation type="submission" date="2013-11" db="EMBL/GenBank/DDBJ databases">
        <title>The Genome Sequence of Phytophthora parasitica P1976.</title>
        <authorList>
            <consortium name="The Broad Institute Genomics Platform"/>
            <person name="Russ C."/>
            <person name="Tyler B."/>
            <person name="Panabieres F."/>
            <person name="Shan W."/>
            <person name="Tripathy S."/>
            <person name="Grunwald N."/>
            <person name="Machado M."/>
            <person name="Johnson C.S."/>
            <person name="Walker B."/>
            <person name="Young S."/>
            <person name="Zeng Q."/>
            <person name="Gargeya S."/>
            <person name="Fitzgerald M."/>
            <person name="Haas B."/>
            <person name="Abouelleil A."/>
            <person name="Allen A.W."/>
            <person name="Alvarado L."/>
            <person name="Arachchi H.M."/>
            <person name="Berlin A.M."/>
            <person name="Chapman S.B."/>
            <person name="Gainer-Dewar J."/>
            <person name="Goldberg J."/>
            <person name="Griggs A."/>
            <person name="Gujja S."/>
            <person name="Hansen M."/>
            <person name="Howarth C."/>
            <person name="Imamovic A."/>
            <person name="Ireland A."/>
            <person name="Larimer J."/>
            <person name="McCowan C."/>
            <person name="Murphy C."/>
            <person name="Pearson M."/>
            <person name="Poon T.W."/>
            <person name="Priest M."/>
            <person name="Roberts A."/>
            <person name="Saif S."/>
            <person name="Shea T."/>
            <person name="Sisk P."/>
            <person name="Sykes S."/>
            <person name="Wortman J."/>
            <person name="Nusbaum C."/>
            <person name="Birren B."/>
        </authorList>
    </citation>
    <scope>NUCLEOTIDE SEQUENCE [LARGE SCALE GENOMIC DNA]</scope>
    <source>
        <strain evidence="1 2">P1976</strain>
    </source>
</reference>
<gene>
    <name evidence="1" type="ORF">F444_18626</name>
</gene>
<proteinExistence type="predicted"/>
<evidence type="ECO:0000313" key="2">
    <source>
        <dbReference type="Proteomes" id="UP000028582"/>
    </source>
</evidence>
<protein>
    <submittedName>
        <fullName evidence="1">Uncharacterized protein</fullName>
    </submittedName>
</protein>
<organism evidence="1 2">
    <name type="scientific">Phytophthora nicotianae P1976</name>
    <dbReference type="NCBI Taxonomy" id="1317066"/>
    <lineage>
        <taxon>Eukaryota</taxon>
        <taxon>Sar</taxon>
        <taxon>Stramenopiles</taxon>
        <taxon>Oomycota</taxon>
        <taxon>Peronosporomycetes</taxon>
        <taxon>Peronosporales</taxon>
        <taxon>Peronosporaceae</taxon>
        <taxon>Phytophthora</taxon>
    </lineage>
</organism>
<dbReference type="AlphaFoldDB" id="A0A080ZAS6"/>
<name>A0A080ZAS6_PHYNI</name>
<comment type="caution">
    <text evidence="1">The sequence shown here is derived from an EMBL/GenBank/DDBJ whole genome shotgun (WGS) entry which is preliminary data.</text>
</comment>
<dbReference type="EMBL" id="ANJA01003441">
    <property type="protein sequence ID" value="ETO63737.1"/>
    <property type="molecule type" value="Genomic_DNA"/>
</dbReference>